<reference evidence="1" key="1">
    <citation type="submission" date="2023-04" db="EMBL/GenBank/DDBJ databases">
        <title>A chromosome-level genome assembly of the parasitoid wasp Eretmocerus hayati.</title>
        <authorList>
            <person name="Zhong Y."/>
            <person name="Liu S."/>
            <person name="Liu Y."/>
        </authorList>
    </citation>
    <scope>NUCLEOTIDE SEQUENCE</scope>
    <source>
        <strain evidence="1">ZJU_SS_LIU_2023</strain>
    </source>
</reference>
<gene>
    <name evidence="1" type="ORF">QAD02_000172</name>
</gene>
<sequence>MDEASDEVNVSEFHRTIIKYFNQDYSRKAILALVRKKYNVIISLSTLSRIQRRYKLRRKNITESPIEHILLALSIELGGSGAKLGYKAMWKRLRNVYELKVKQRTVMELLQLFDPLGVEERCRCRLKHRQYDVPGPDYCWHCDNHDKWKRFGFAIYGIIDGFSRKVLSIQVASTNNKPEVISYQYVKTIVELDRIPTILRTDKGTEAPIMGDMQMALRSFHDDEHAGLNSYKTGRSTSNQRIESWWRQFRQRLGQYYMDLFKIMEREGILNLGNPLHIEGLRYCFGHLLKEEIESTIQEWNEHRIRKQSNRNVLSGIPNELYDCPEMVGATDCRKPLDVDQAQILFLEYAQIPRLCCPDFKIAVEAAMPDIQTPTTAEEAYDLFLDILDLIEQD</sequence>
<dbReference type="Proteomes" id="UP001239111">
    <property type="component" value="Chromosome 3"/>
</dbReference>
<accession>A0ACC2NDR0</accession>
<comment type="caution">
    <text evidence="1">The sequence shown here is derived from an EMBL/GenBank/DDBJ whole genome shotgun (WGS) entry which is preliminary data.</text>
</comment>
<proteinExistence type="predicted"/>
<evidence type="ECO:0000313" key="2">
    <source>
        <dbReference type="Proteomes" id="UP001239111"/>
    </source>
</evidence>
<dbReference type="EMBL" id="CM056743">
    <property type="protein sequence ID" value="KAJ8668913.1"/>
    <property type="molecule type" value="Genomic_DNA"/>
</dbReference>
<evidence type="ECO:0000313" key="1">
    <source>
        <dbReference type="EMBL" id="KAJ8668913.1"/>
    </source>
</evidence>
<name>A0ACC2NDR0_9HYME</name>
<protein>
    <submittedName>
        <fullName evidence="1">Uncharacterized protein</fullName>
    </submittedName>
</protein>
<keyword evidence="2" id="KW-1185">Reference proteome</keyword>
<organism evidence="1 2">
    <name type="scientific">Eretmocerus hayati</name>
    <dbReference type="NCBI Taxonomy" id="131215"/>
    <lineage>
        <taxon>Eukaryota</taxon>
        <taxon>Metazoa</taxon>
        <taxon>Ecdysozoa</taxon>
        <taxon>Arthropoda</taxon>
        <taxon>Hexapoda</taxon>
        <taxon>Insecta</taxon>
        <taxon>Pterygota</taxon>
        <taxon>Neoptera</taxon>
        <taxon>Endopterygota</taxon>
        <taxon>Hymenoptera</taxon>
        <taxon>Apocrita</taxon>
        <taxon>Proctotrupomorpha</taxon>
        <taxon>Chalcidoidea</taxon>
        <taxon>Aphelinidae</taxon>
        <taxon>Aphelininae</taxon>
        <taxon>Eretmocerus</taxon>
    </lineage>
</organism>